<dbReference type="AlphaFoldDB" id="A0A0G3ELM0"/>
<accession>A0A0G3ELM0</accession>
<dbReference type="STRING" id="1307763.L21SP4_02460"/>
<feature type="region of interest" description="Disordered" evidence="1">
    <location>
        <begin position="1"/>
        <end position="41"/>
    </location>
</feature>
<dbReference type="InterPro" id="IPR009057">
    <property type="entry name" value="Homeodomain-like_sf"/>
</dbReference>
<reference evidence="2 3" key="2">
    <citation type="journal article" date="2016" name="ISME J.">
        <title>Characterization of the first cultured representative of Verrucomicrobia subdivision 5 indicates the proposal of a novel phylum.</title>
        <authorList>
            <person name="Spring S."/>
            <person name="Bunk B."/>
            <person name="Sproer C."/>
            <person name="Schumann P."/>
            <person name="Rohde M."/>
            <person name="Tindall B.J."/>
            <person name="Klenk H.P."/>
        </authorList>
    </citation>
    <scope>NUCLEOTIDE SEQUENCE [LARGE SCALE GENOMIC DNA]</scope>
    <source>
        <strain evidence="2 3">L21-Fru-AB</strain>
    </source>
</reference>
<evidence type="ECO:0000313" key="3">
    <source>
        <dbReference type="Proteomes" id="UP000035268"/>
    </source>
</evidence>
<evidence type="ECO:0008006" key="4">
    <source>
        <dbReference type="Google" id="ProtNLM"/>
    </source>
</evidence>
<feature type="region of interest" description="Disordered" evidence="1">
    <location>
        <begin position="95"/>
        <end position="121"/>
    </location>
</feature>
<name>A0A0G3ELM0_9BACT</name>
<evidence type="ECO:0000313" key="2">
    <source>
        <dbReference type="EMBL" id="AKJ65685.1"/>
    </source>
</evidence>
<dbReference type="KEGG" id="vbl:L21SP4_02460"/>
<reference evidence="3" key="1">
    <citation type="submission" date="2015-02" db="EMBL/GenBank/DDBJ databases">
        <title>Description and complete genome sequence of the first cultured representative of the subdivision 5 of the Verrucomicrobia phylum.</title>
        <authorList>
            <person name="Spring S."/>
            <person name="Bunk B."/>
            <person name="Sproer C."/>
            <person name="Klenk H.-P."/>
        </authorList>
    </citation>
    <scope>NUCLEOTIDE SEQUENCE [LARGE SCALE GENOMIC DNA]</scope>
    <source>
        <strain evidence="3">L21-Fru-AB</strain>
    </source>
</reference>
<protein>
    <recommendedName>
        <fullName evidence="4">Transposase</fullName>
    </recommendedName>
</protein>
<evidence type="ECO:0000256" key="1">
    <source>
        <dbReference type="SAM" id="MobiDB-lite"/>
    </source>
</evidence>
<proteinExistence type="predicted"/>
<dbReference type="SUPFAM" id="SSF46689">
    <property type="entry name" value="Homeodomain-like"/>
    <property type="match status" value="1"/>
</dbReference>
<keyword evidence="3" id="KW-1185">Reference proteome</keyword>
<sequence>MKAEALVVEEQSQGQEPPMGGSRRSRAGQLADPEAATPRVAKRKRWDVAYKLRIAEEAEKCKHRKGELAALARREGLYSCTLTKWMQWRRTMDEKGFDVTPDGKSKRSMRNEMKRLERENERLKTKLRRAEGLIELQKKVSRLLEDLSDAGQSES</sequence>
<dbReference type="EMBL" id="CP010904">
    <property type="protein sequence ID" value="AKJ65685.1"/>
    <property type="molecule type" value="Genomic_DNA"/>
</dbReference>
<gene>
    <name evidence="2" type="ORF">L21SP4_02460</name>
</gene>
<dbReference type="Proteomes" id="UP000035268">
    <property type="component" value="Chromosome"/>
</dbReference>
<organism evidence="2 3">
    <name type="scientific">Kiritimatiella glycovorans</name>
    <dbReference type="NCBI Taxonomy" id="1307763"/>
    <lineage>
        <taxon>Bacteria</taxon>
        <taxon>Pseudomonadati</taxon>
        <taxon>Kiritimatiellota</taxon>
        <taxon>Kiritimatiellia</taxon>
        <taxon>Kiritimatiellales</taxon>
        <taxon>Kiritimatiellaceae</taxon>
        <taxon>Kiritimatiella</taxon>
    </lineage>
</organism>